<feature type="compositionally biased region" description="Polar residues" evidence="1">
    <location>
        <begin position="70"/>
        <end position="82"/>
    </location>
</feature>
<evidence type="ECO:0000313" key="3">
    <source>
        <dbReference type="Proteomes" id="UP000323521"/>
    </source>
</evidence>
<protein>
    <submittedName>
        <fullName evidence="2">Uncharacterized protein</fullName>
    </submittedName>
</protein>
<dbReference type="EMBL" id="CP017634">
    <property type="protein sequence ID" value="ATW24671.1"/>
    <property type="molecule type" value="Genomic_DNA"/>
</dbReference>
<evidence type="ECO:0000256" key="1">
    <source>
        <dbReference type="SAM" id="MobiDB-lite"/>
    </source>
</evidence>
<sequence length="82" mass="9308">MGDSQDTICEFFHKVPFFPNDCVKICEHVQKYEQKENNVLITGMNGSADVNCVQKSEQLPNMPAEKSFPQIYSRQPVQAGNK</sequence>
<evidence type="ECO:0000313" key="2">
    <source>
        <dbReference type="EMBL" id="ATW24671.1"/>
    </source>
</evidence>
<feature type="region of interest" description="Disordered" evidence="1">
    <location>
        <begin position="63"/>
        <end position="82"/>
    </location>
</feature>
<dbReference type="KEGG" id="fwa:DCMF_07670"/>
<gene>
    <name evidence="2" type="ORF">DCMF_07670</name>
</gene>
<dbReference type="AlphaFoldDB" id="A0A3G1KQD9"/>
<proteinExistence type="predicted"/>
<dbReference type="Proteomes" id="UP000323521">
    <property type="component" value="Chromosome"/>
</dbReference>
<organism evidence="2 3">
    <name type="scientific">Formimonas warabiya</name>
    <dbReference type="NCBI Taxonomy" id="1761012"/>
    <lineage>
        <taxon>Bacteria</taxon>
        <taxon>Bacillati</taxon>
        <taxon>Bacillota</taxon>
        <taxon>Clostridia</taxon>
        <taxon>Eubacteriales</taxon>
        <taxon>Peptococcaceae</taxon>
        <taxon>Candidatus Formimonas</taxon>
    </lineage>
</organism>
<reference evidence="2 3" key="1">
    <citation type="submission" date="2016-10" db="EMBL/GenBank/DDBJ databases">
        <title>Complete Genome Sequence of Peptococcaceae strain DCMF.</title>
        <authorList>
            <person name="Edwards R.J."/>
            <person name="Holland S.I."/>
            <person name="Deshpande N.P."/>
            <person name="Wong Y.K."/>
            <person name="Ertan H."/>
            <person name="Manefield M."/>
            <person name="Russell T.L."/>
            <person name="Lee M.J."/>
        </authorList>
    </citation>
    <scope>NUCLEOTIDE SEQUENCE [LARGE SCALE GENOMIC DNA]</scope>
    <source>
        <strain evidence="2 3">DCMF</strain>
    </source>
</reference>
<name>A0A3G1KQD9_FORW1</name>
<keyword evidence="3" id="KW-1185">Reference proteome</keyword>
<accession>A0A3G1KQD9</accession>